<organism evidence="1 2">
    <name type="scientific">Candidatus Magasanikbacteria bacterium CG10_big_fil_rev_8_21_14_0_10_36_32</name>
    <dbReference type="NCBI Taxonomy" id="1974646"/>
    <lineage>
        <taxon>Bacteria</taxon>
        <taxon>Candidatus Magasanikiibacteriota</taxon>
    </lineage>
</organism>
<evidence type="ECO:0000313" key="1">
    <source>
        <dbReference type="EMBL" id="PIT88136.1"/>
    </source>
</evidence>
<dbReference type="PANTHER" id="PTHR21047">
    <property type="entry name" value="DTDP-6-DEOXY-D-GLUCOSE-3,5 EPIMERASE"/>
    <property type="match status" value="1"/>
</dbReference>
<evidence type="ECO:0000313" key="2">
    <source>
        <dbReference type="Proteomes" id="UP000231426"/>
    </source>
</evidence>
<dbReference type="GO" id="GO:0000271">
    <property type="term" value="P:polysaccharide biosynthetic process"/>
    <property type="evidence" value="ECO:0007669"/>
    <property type="project" value="TreeGrafter"/>
</dbReference>
<protein>
    <submittedName>
        <fullName evidence="1">dTDP-4-dehydrorhamnose 3,5-epimerase</fullName>
    </submittedName>
</protein>
<dbReference type="PANTHER" id="PTHR21047:SF2">
    <property type="entry name" value="THYMIDINE DIPHOSPHO-4-KETO-RHAMNOSE 3,5-EPIMERASE"/>
    <property type="match status" value="1"/>
</dbReference>
<reference evidence="2" key="1">
    <citation type="submission" date="2017-09" db="EMBL/GenBank/DDBJ databases">
        <title>Depth-based differentiation of microbial function through sediment-hosted aquifers and enrichment of novel symbionts in the deep terrestrial subsurface.</title>
        <authorList>
            <person name="Probst A.J."/>
            <person name="Ladd B."/>
            <person name="Jarett J.K."/>
            <person name="Geller-Mcgrath D.E."/>
            <person name="Sieber C.M.K."/>
            <person name="Emerson J.B."/>
            <person name="Anantharaman K."/>
            <person name="Thomas B.C."/>
            <person name="Malmstrom R."/>
            <person name="Stieglmeier M."/>
            <person name="Klingl A."/>
            <person name="Woyke T."/>
            <person name="Ryan C.M."/>
            <person name="Banfield J.F."/>
        </authorList>
    </citation>
    <scope>NUCLEOTIDE SEQUENCE [LARGE SCALE GENOMIC DNA]</scope>
</reference>
<dbReference type="Gene3D" id="2.60.120.10">
    <property type="entry name" value="Jelly Rolls"/>
    <property type="match status" value="1"/>
</dbReference>
<dbReference type="Pfam" id="PF00908">
    <property type="entry name" value="dTDP_sugar_isom"/>
    <property type="match status" value="1"/>
</dbReference>
<dbReference type="SUPFAM" id="SSF51182">
    <property type="entry name" value="RmlC-like cupins"/>
    <property type="match status" value="1"/>
</dbReference>
<name>A0A2M6W5S4_9BACT</name>
<gene>
    <name evidence="1" type="ORF">COU29_03945</name>
</gene>
<dbReference type="GO" id="GO:0005829">
    <property type="term" value="C:cytosol"/>
    <property type="evidence" value="ECO:0007669"/>
    <property type="project" value="TreeGrafter"/>
</dbReference>
<proteinExistence type="predicted"/>
<dbReference type="EMBL" id="PFBV01000005">
    <property type="protein sequence ID" value="PIT88136.1"/>
    <property type="molecule type" value="Genomic_DNA"/>
</dbReference>
<dbReference type="GO" id="GO:0008830">
    <property type="term" value="F:dTDP-4-dehydrorhamnose 3,5-epimerase activity"/>
    <property type="evidence" value="ECO:0007669"/>
    <property type="project" value="InterPro"/>
</dbReference>
<dbReference type="Proteomes" id="UP000231426">
    <property type="component" value="Unassembled WGS sequence"/>
</dbReference>
<accession>A0A2M6W5S4</accession>
<dbReference type="InterPro" id="IPR000888">
    <property type="entry name" value="RmlC-like"/>
</dbReference>
<sequence>MIQDVIVKPLKKIVDERGCIMHMLKATDPEFKQFGEIYFSTVYPGVIKGWHFHETMTLNYAVIKGNIKLVLFDQRENSQTKGEVQEIFLGDKNYCLVTVPPGIWNGFKGIGLEEAIVANCATHPHDPLEIKRVDTFTDQIPYDWNIKYE</sequence>
<dbReference type="AlphaFoldDB" id="A0A2M6W5S4"/>
<dbReference type="InterPro" id="IPR011051">
    <property type="entry name" value="RmlC_Cupin_sf"/>
</dbReference>
<dbReference type="InterPro" id="IPR014710">
    <property type="entry name" value="RmlC-like_jellyroll"/>
</dbReference>
<comment type="caution">
    <text evidence="1">The sequence shown here is derived from an EMBL/GenBank/DDBJ whole genome shotgun (WGS) entry which is preliminary data.</text>
</comment>